<protein>
    <recommendedName>
        <fullName evidence="4">Proline dehydrogenase</fullName>
    </recommendedName>
</protein>
<evidence type="ECO:0000313" key="2">
    <source>
        <dbReference type="EMBL" id="GFO59518.1"/>
    </source>
</evidence>
<proteinExistence type="predicted"/>
<evidence type="ECO:0000256" key="1">
    <source>
        <dbReference type="ARBA" id="ARBA00023002"/>
    </source>
</evidence>
<keyword evidence="1" id="KW-0560">Oxidoreductase</keyword>
<dbReference type="GO" id="GO:0016491">
    <property type="term" value="F:oxidoreductase activity"/>
    <property type="evidence" value="ECO:0007669"/>
    <property type="project" value="UniProtKB-KW"/>
</dbReference>
<sequence length="275" mass="30253">MAEGTRLCRILQGHELYTTLGRLSKAGDDPEQIVREYQAASGVLKGDSAGERFYLSLKPPALRFKRDHAAAIAATAFKNGHGVHFDSHKFEETDATLTLLDELIGMQLSAAGGKRPWSFSLSLPTRWKRSREDARWAARRGVRVRLVKGDFPAPAGEELDPMEGCLELVDQVAGQVPELALASHDCALALDTVMHCRKSGTKVSLELFFGRPSTAMLALGKDLGVPVGFYVPYGETLSVYLVRDLVYNPLKLLRSDALEIFGTRQMKLARIARAL</sequence>
<comment type="caution">
    <text evidence="2">The sequence shown here is derived from an EMBL/GenBank/DDBJ whole genome shotgun (WGS) entry which is preliminary data.</text>
</comment>
<dbReference type="Gene3D" id="3.20.20.220">
    <property type="match status" value="1"/>
</dbReference>
<organism evidence="2 3">
    <name type="scientific">Geomonas silvestris</name>
    <dbReference type="NCBI Taxonomy" id="2740184"/>
    <lineage>
        <taxon>Bacteria</taxon>
        <taxon>Pseudomonadati</taxon>
        <taxon>Thermodesulfobacteriota</taxon>
        <taxon>Desulfuromonadia</taxon>
        <taxon>Geobacterales</taxon>
        <taxon>Geobacteraceae</taxon>
        <taxon>Geomonas</taxon>
    </lineage>
</organism>
<dbReference type="AlphaFoldDB" id="A0A6V8MHP6"/>
<dbReference type="SUPFAM" id="SSF51730">
    <property type="entry name" value="FAD-linked oxidoreductase"/>
    <property type="match status" value="1"/>
</dbReference>
<gene>
    <name evidence="2" type="ORF">GMST_18430</name>
</gene>
<name>A0A6V8MHP6_9BACT</name>
<reference evidence="3" key="1">
    <citation type="submission" date="2020-06" db="EMBL/GenBank/DDBJ databases">
        <title>Draft genomic sequence of Geomonas sp. Red330.</title>
        <authorList>
            <person name="Itoh H."/>
            <person name="Zhenxing X."/>
            <person name="Ushijima N."/>
            <person name="Masuda Y."/>
            <person name="Shiratori Y."/>
            <person name="Senoo K."/>
        </authorList>
    </citation>
    <scope>NUCLEOTIDE SEQUENCE [LARGE SCALE GENOMIC DNA]</scope>
    <source>
        <strain evidence="3">Red330</strain>
    </source>
</reference>
<keyword evidence="3" id="KW-1185">Reference proteome</keyword>
<evidence type="ECO:0008006" key="4">
    <source>
        <dbReference type="Google" id="ProtNLM"/>
    </source>
</evidence>
<dbReference type="Proteomes" id="UP000556026">
    <property type="component" value="Unassembled WGS sequence"/>
</dbReference>
<evidence type="ECO:0000313" key="3">
    <source>
        <dbReference type="Proteomes" id="UP000556026"/>
    </source>
</evidence>
<dbReference type="EMBL" id="BLXX01000004">
    <property type="protein sequence ID" value="GFO59518.1"/>
    <property type="molecule type" value="Genomic_DNA"/>
</dbReference>
<accession>A0A6V8MHP6</accession>
<dbReference type="InterPro" id="IPR029041">
    <property type="entry name" value="FAD-linked_oxidoreductase-like"/>
</dbReference>